<keyword evidence="3" id="KW-0862">Zinc</keyword>
<keyword evidence="9" id="KW-1185">Reference proteome</keyword>
<organism evidence="8 9">
    <name type="scientific">Zingiber officinale</name>
    <name type="common">Ginger</name>
    <name type="synonym">Amomum zingiber</name>
    <dbReference type="NCBI Taxonomy" id="94328"/>
    <lineage>
        <taxon>Eukaryota</taxon>
        <taxon>Viridiplantae</taxon>
        <taxon>Streptophyta</taxon>
        <taxon>Embryophyta</taxon>
        <taxon>Tracheophyta</taxon>
        <taxon>Spermatophyta</taxon>
        <taxon>Magnoliopsida</taxon>
        <taxon>Liliopsida</taxon>
        <taxon>Zingiberales</taxon>
        <taxon>Zingiberaceae</taxon>
        <taxon>Zingiber</taxon>
    </lineage>
</organism>
<comment type="caution">
    <text evidence="8">The sequence shown here is derived from an EMBL/GenBank/DDBJ whole genome shotgun (WGS) entry which is preliminary data.</text>
</comment>
<feature type="region of interest" description="Disordered" evidence="5">
    <location>
        <begin position="169"/>
        <end position="188"/>
    </location>
</feature>
<evidence type="ECO:0000313" key="9">
    <source>
        <dbReference type="Proteomes" id="UP000734854"/>
    </source>
</evidence>
<dbReference type="PANTHER" id="PTHR45798">
    <property type="entry name" value="RING-H2 FINGER PROTEIN ATL61-RELATED-RELATED"/>
    <property type="match status" value="1"/>
</dbReference>
<dbReference type="Proteomes" id="UP000734854">
    <property type="component" value="Unassembled WGS sequence"/>
</dbReference>
<evidence type="ECO:0000313" key="8">
    <source>
        <dbReference type="EMBL" id="KAG6500724.1"/>
    </source>
</evidence>
<name>A0A8J5KY39_ZINOF</name>
<keyword evidence="2 4" id="KW-0863">Zinc-finger</keyword>
<dbReference type="CDD" id="cd16461">
    <property type="entry name" value="RING-H2_EL5-like"/>
    <property type="match status" value="1"/>
</dbReference>
<dbReference type="GO" id="GO:0008270">
    <property type="term" value="F:zinc ion binding"/>
    <property type="evidence" value="ECO:0007669"/>
    <property type="project" value="UniProtKB-KW"/>
</dbReference>
<evidence type="ECO:0000256" key="4">
    <source>
        <dbReference type="PROSITE-ProRule" id="PRU00175"/>
    </source>
</evidence>
<sequence length="188" mass="19225">MTSPLRIIQYTGDLTAAEPPASVAVDTDLIVIITSLLCALVCVVGLALVARFASLLRPSPAVAAPESSALLVQAPLAGAGTVNPGITQSILRSLPTLSFGSSSSAGAAAAAKKLAELCAICLAEFMDGDRVRVLPQCGHGFHAVCVDMWLGSHQSCPSCRRILVVPPSNRDCDDGEPSSAGEYSPGVP</sequence>
<dbReference type="EMBL" id="JACMSC010000011">
    <property type="protein sequence ID" value="KAG6500724.1"/>
    <property type="molecule type" value="Genomic_DNA"/>
</dbReference>
<reference evidence="8 9" key="1">
    <citation type="submission" date="2020-08" db="EMBL/GenBank/DDBJ databases">
        <title>Plant Genome Project.</title>
        <authorList>
            <person name="Zhang R.-G."/>
        </authorList>
    </citation>
    <scope>NUCLEOTIDE SEQUENCE [LARGE SCALE GENOMIC DNA]</scope>
    <source>
        <tissue evidence="8">Rhizome</tissue>
    </source>
</reference>
<keyword evidence="6" id="KW-0472">Membrane</keyword>
<gene>
    <name evidence="8" type="ORF">ZIOFF_040574</name>
</gene>
<dbReference type="PROSITE" id="PS50089">
    <property type="entry name" value="ZF_RING_2"/>
    <property type="match status" value="1"/>
</dbReference>
<dbReference type="PANTHER" id="PTHR45798:SF97">
    <property type="entry name" value="ALCOHOL-SENSITIVE RING FINGER PROTEIN 1"/>
    <property type="match status" value="1"/>
</dbReference>
<evidence type="ECO:0000256" key="6">
    <source>
        <dbReference type="SAM" id="Phobius"/>
    </source>
</evidence>
<evidence type="ECO:0000256" key="5">
    <source>
        <dbReference type="SAM" id="MobiDB-lite"/>
    </source>
</evidence>
<keyword evidence="6" id="KW-0812">Transmembrane</keyword>
<keyword evidence="6" id="KW-1133">Transmembrane helix</keyword>
<evidence type="ECO:0000256" key="1">
    <source>
        <dbReference type="ARBA" id="ARBA00022723"/>
    </source>
</evidence>
<dbReference type="OrthoDB" id="9984778at2759"/>
<accession>A0A8J5KY39</accession>
<dbReference type="InterPro" id="IPR052788">
    <property type="entry name" value="RING-type_E3_ligase_ATL"/>
</dbReference>
<protein>
    <recommendedName>
        <fullName evidence="7">RING-type domain-containing protein</fullName>
    </recommendedName>
</protein>
<evidence type="ECO:0000256" key="3">
    <source>
        <dbReference type="ARBA" id="ARBA00022833"/>
    </source>
</evidence>
<dbReference type="SMART" id="SM00184">
    <property type="entry name" value="RING"/>
    <property type="match status" value="1"/>
</dbReference>
<proteinExistence type="predicted"/>
<dbReference type="AlphaFoldDB" id="A0A8J5KY39"/>
<keyword evidence="1" id="KW-0479">Metal-binding</keyword>
<evidence type="ECO:0000256" key="2">
    <source>
        <dbReference type="ARBA" id="ARBA00022771"/>
    </source>
</evidence>
<evidence type="ECO:0000259" key="7">
    <source>
        <dbReference type="PROSITE" id="PS50089"/>
    </source>
</evidence>
<dbReference type="Pfam" id="PF13639">
    <property type="entry name" value="zf-RING_2"/>
    <property type="match status" value="1"/>
</dbReference>
<dbReference type="InterPro" id="IPR001841">
    <property type="entry name" value="Znf_RING"/>
</dbReference>
<feature type="domain" description="RING-type" evidence="7">
    <location>
        <begin position="118"/>
        <end position="160"/>
    </location>
</feature>
<feature type="transmembrane region" description="Helical" evidence="6">
    <location>
        <begin position="29"/>
        <end position="50"/>
    </location>
</feature>